<keyword evidence="9" id="KW-1185">Reference proteome</keyword>
<accession>A0A7R9M5B4</accession>
<reference evidence="8" key="1">
    <citation type="submission" date="2020-11" db="EMBL/GenBank/DDBJ databases">
        <authorList>
            <person name="Tran Van P."/>
        </authorList>
    </citation>
    <scope>NUCLEOTIDE SEQUENCE</scope>
</reference>
<dbReference type="Proteomes" id="UP000728032">
    <property type="component" value="Unassembled WGS sequence"/>
</dbReference>
<dbReference type="AlphaFoldDB" id="A0A7R9M5B4"/>
<feature type="compositionally biased region" description="Acidic residues" evidence="7">
    <location>
        <begin position="27"/>
        <end position="47"/>
    </location>
</feature>
<dbReference type="EMBL" id="OC920534">
    <property type="protein sequence ID" value="CAD7652577.1"/>
    <property type="molecule type" value="Genomic_DNA"/>
</dbReference>
<keyword evidence="5" id="KW-0804">Transcription</keyword>
<organism evidence="8">
    <name type="scientific">Oppiella nova</name>
    <dbReference type="NCBI Taxonomy" id="334625"/>
    <lineage>
        <taxon>Eukaryota</taxon>
        <taxon>Metazoa</taxon>
        <taxon>Ecdysozoa</taxon>
        <taxon>Arthropoda</taxon>
        <taxon>Chelicerata</taxon>
        <taxon>Arachnida</taxon>
        <taxon>Acari</taxon>
        <taxon>Acariformes</taxon>
        <taxon>Sarcoptiformes</taxon>
        <taxon>Oribatida</taxon>
        <taxon>Brachypylina</taxon>
        <taxon>Oppioidea</taxon>
        <taxon>Oppiidae</taxon>
        <taxon>Oppiella</taxon>
    </lineage>
</organism>
<evidence type="ECO:0000256" key="6">
    <source>
        <dbReference type="ARBA" id="ARBA00023242"/>
    </source>
</evidence>
<evidence type="ECO:0000256" key="4">
    <source>
        <dbReference type="ARBA" id="ARBA00023015"/>
    </source>
</evidence>
<comment type="similarity">
    <text evidence="2">Belongs to the NELF-D family.</text>
</comment>
<evidence type="ECO:0000256" key="7">
    <source>
        <dbReference type="SAM" id="MobiDB-lite"/>
    </source>
</evidence>
<evidence type="ECO:0000256" key="1">
    <source>
        <dbReference type="ARBA" id="ARBA00004123"/>
    </source>
</evidence>
<dbReference type="Pfam" id="PF04858">
    <property type="entry name" value="TH1"/>
    <property type="match status" value="1"/>
</dbReference>
<evidence type="ECO:0008006" key="10">
    <source>
        <dbReference type="Google" id="ProtNLM"/>
    </source>
</evidence>
<name>A0A7R9M5B4_9ACAR</name>
<keyword evidence="3" id="KW-0678">Repressor</keyword>
<feature type="non-terminal residue" evidence="8">
    <location>
        <position position="1"/>
    </location>
</feature>
<feature type="compositionally biased region" description="Basic and acidic residues" evidence="7">
    <location>
        <begin position="13"/>
        <end position="26"/>
    </location>
</feature>
<keyword evidence="6" id="KW-0539">Nucleus</keyword>
<evidence type="ECO:0000313" key="9">
    <source>
        <dbReference type="Proteomes" id="UP000728032"/>
    </source>
</evidence>
<dbReference type="GO" id="GO:0032021">
    <property type="term" value="C:NELF complex"/>
    <property type="evidence" value="ECO:0007669"/>
    <property type="project" value="TreeGrafter"/>
</dbReference>
<dbReference type="PANTHER" id="PTHR12144:SF0">
    <property type="entry name" value="NEGATIVE ELONGATION FACTOR C_D"/>
    <property type="match status" value="1"/>
</dbReference>
<sequence length="630" mass="71011">MDSDTEDEEDTWEEARDVVDEPPVDREADEPPEDDDMTDIEEVDDPDVDNKQQILDDCLEAFAGEDYIMEPGIVSSLGRYFQAGGNPEQVVELLSTNYHAIAQTANLLAEWLIMTDLKISEVQSLVEDHLKQLIIKHFDPKKADSIFSDETTGTPAWLTEMIEHQTWRSLIYKLAEDYPDCLMLTFTVKTPAWLTEMIEHQTWRSLIYKLAEDYPDCLMLTFTVKLISDAGFQGEITSISTASQQLEVFSRILKTSINNFLERGEETLDTSTSEFTKMVCHGEHTFLYSQAMMNVLAQESKGGAGIKRLSQEISNFAQKLGHDATPILLALNGASAHPRVSQALSAMLAKNALNPADITVLYKAYQAPDAPPVELLRVPQFLDLLLDSLFKPLCKLHPEHKPKYIYLLAYGAAVHESHTGAKKSTRKHVNKDELKGTVQAIEKVSAICTEKKGSSELLPELSALFQCIRYPVCALGMCHWVRTVVSERTYFQLSTEHTPLHLALLDEVTTCHTTLHPKVLDLYVTIFESTQEELEVLAQLEVKKMLLDRMVHLLSRGCVVPVIAYIKQCIDRGETDMSLIRYFVCEVLDVITPPFTGEFVQLFYPVVNNKDVTGSLRSDSEQQLVHEFLG</sequence>
<evidence type="ECO:0000313" key="8">
    <source>
        <dbReference type="EMBL" id="CAD7652577.1"/>
    </source>
</evidence>
<dbReference type="EMBL" id="CAJPVJ010005709">
    <property type="protein sequence ID" value="CAG2169764.1"/>
    <property type="molecule type" value="Genomic_DNA"/>
</dbReference>
<comment type="subcellular location">
    <subcellularLocation>
        <location evidence="1">Nucleus</location>
    </subcellularLocation>
</comment>
<feature type="region of interest" description="Disordered" evidence="7">
    <location>
        <begin position="1"/>
        <end position="50"/>
    </location>
</feature>
<dbReference type="PANTHER" id="PTHR12144">
    <property type="entry name" value="NEGATIVE ELONGATION FACTOR D"/>
    <property type="match status" value="1"/>
</dbReference>
<proteinExistence type="inferred from homology"/>
<evidence type="ECO:0000256" key="5">
    <source>
        <dbReference type="ARBA" id="ARBA00023163"/>
    </source>
</evidence>
<dbReference type="GO" id="GO:0034244">
    <property type="term" value="P:negative regulation of transcription elongation by RNA polymerase II"/>
    <property type="evidence" value="ECO:0007669"/>
    <property type="project" value="TreeGrafter"/>
</dbReference>
<gene>
    <name evidence="8" type="ORF">ONB1V03_LOCUS9238</name>
</gene>
<keyword evidence="4" id="KW-0805">Transcription regulation</keyword>
<dbReference type="GO" id="GO:0003723">
    <property type="term" value="F:RNA binding"/>
    <property type="evidence" value="ECO:0007669"/>
    <property type="project" value="TreeGrafter"/>
</dbReference>
<protein>
    <recommendedName>
        <fullName evidence="10">Negative elongation factor D</fullName>
    </recommendedName>
</protein>
<dbReference type="InterPro" id="IPR006942">
    <property type="entry name" value="TH1"/>
</dbReference>
<dbReference type="OrthoDB" id="511287at2759"/>
<evidence type="ECO:0000256" key="2">
    <source>
        <dbReference type="ARBA" id="ARBA00005726"/>
    </source>
</evidence>
<feature type="compositionally biased region" description="Acidic residues" evidence="7">
    <location>
        <begin position="1"/>
        <end position="12"/>
    </location>
</feature>
<evidence type="ECO:0000256" key="3">
    <source>
        <dbReference type="ARBA" id="ARBA00022491"/>
    </source>
</evidence>